<sequence>MDAVQTYEFTLNYCGEDVTVHHNDLDTISILLNDPVAAEQYLRTNGLINTDTTPFCEETEYLDTAEDTAINHTPTDHTSECSSVQATCSSNNNNARLWSNKRKMTELDIEATSFFLGQRLKYAKSFDDKKTNKTSLWSKIAKELNDNGYTVGEGKEGAEKCRQKFANLQRQYISHRDHMKRTGENTKDPPAFFDEMHGILGAKHKVDPEYVLDSSNISAPSSEVESQESIEANNEDTQIENVSSPESVESLPKSGNVTPTSIRNRFSAVKKTCKPVTDNAVSLTKLLDDQFKADLAQREQHFQRLDELLSVQNNQRDRMLKQFDEIITLIKDKKNKDPQEEA</sequence>
<dbReference type="RefSeq" id="XP_031358524.1">
    <property type="nucleotide sequence ID" value="XM_031502664.1"/>
</dbReference>
<organism evidence="3">
    <name type="scientific">Photinus pyralis</name>
    <name type="common">Common eastern firefly</name>
    <name type="synonym">Lampyris pyralis</name>
    <dbReference type="NCBI Taxonomy" id="7054"/>
    <lineage>
        <taxon>Eukaryota</taxon>
        <taxon>Metazoa</taxon>
        <taxon>Ecdysozoa</taxon>
        <taxon>Arthropoda</taxon>
        <taxon>Hexapoda</taxon>
        <taxon>Insecta</taxon>
        <taxon>Pterygota</taxon>
        <taxon>Neoptera</taxon>
        <taxon>Endopterygota</taxon>
        <taxon>Coleoptera</taxon>
        <taxon>Polyphaga</taxon>
        <taxon>Elateriformia</taxon>
        <taxon>Elateroidea</taxon>
        <taxon>Lampyridae</taxon>
        <taxon>Lampyrinae</taxon>
        <taxon>Photinus</taxon>
    </lineage>
</organism>
<dbReference type="InterPro" id="IPR044822">
    <property type="entry name" value="Myb_DNA-bind_4"/>
</dbReference>
<evidence type="ECO:0000256" key="1">
    <source>
        <dbReference type="SAM" id="MobiDB-lite"/>
    </source>
</evidence>
<dbReference type="OrthoDB" id="6610952at2759"/>
<dbReference type="Pfam" id="PF13837">
    <property type="entry name" value="Myb_DNA-bind_4"/>
    <property type="match status" value="1"/>
</dbReference>
<feature type="compositionally biased region" description="Polar residues" evidence="1">
    <location>
        <begin position="239"/>
        <end position="256"/>
    </location>
</feature>
<dbReference type="EMBL" id="GEZM01030328">
    <property type="protein sequence ID" value="JAV85627.1"/>
    <property type="molecule type" value="Transcribed_RNA"/>
</dbReference>
<dbReference type="AlphaFoldDB" id="A0A1Y1MIK7"/>
<dbReference type="KEGG" id="ppyr:116182164"/>
<accession>A0A1Y1MIK7</accession>
<evidence type="ECO:0000259" key="2">
    <source>
        <dbReference type="Pfam" id="PF13837"/>
    </source>
</evidence>
<dbReference type="GeneID" id="116182164"/>
<feature type="region of interest" description="Disordered" evidence="1">
    <location>
        <begin position="217"/>
        <end position="256"/>
    </location>
</feature>
<protein>
    <recommendedName>
        <fullName evidence="2">Myb/SANT-like DNA-binding domain-containing protein</fullName>
    </recommendedName>
</protein>
<reference evidence="3" key="1">
    <citation type="journal article" date="2016" name="Sci. Rep.">
        <title>Molecular characterization of firefly nuptial gifts: a multi-omics approach sheds light on postcopulatory sexual selection.</title>
        <authorList>
            <person name="Al-Wathiqui N."/>
            <person name="Fallon T.R."/>
            <person name="South A."/>
            <person name="Weng J.K."/>
            <person name="Lewis S.M."/>
        </authorList>
    </citation>
    <scope>NUCLEOTIDE SEQUENCE</scope>
</reference>
<name>A0A1Y1MIK7_PHOPY</name>
<evidence type="ECO:0000313" key="3">
    <source>
        <dbReference type="EMBL" id="JAV85622.1"/>
    </source>
</evidence>
<dbReference type="Gene3D" id="1.10.10.60">
    <property type="entry name" value="Homeodomain-like"/>
    <property type="match status" value="1"/>
</dbReference>
<dbReference type="EMBL" id="GEZM01030332">
    <property type="protein sequence ID" value="JAV85622.1"/>
    <property type="molecule type" value="Transcribed_RNA"/>
</dbReference>
<feature type="domain" description="Myb/SANT-like DNA-binding" evidence="2">
    <location>
        <begin position="112"/>
        <end position="197"/>
    </location>
</feature>
<feature type="compositionally biased region" description="Acidic residues" evidence="1">
    <location>
        <begin position="225"/>
        <end position="238"/>
    </location>
</feature>
<proteinExistence type="predicted"/>